<feature type="domain" description="Arm DNA-binding" evidence="1">
    <location>
        <begin position="11"/>
        <end position="98"/>
    </location>
</feature>
<name>A0A1M5R8E1_9BACT</name>
<sequence>MNLKQNLSIFFHLISSKKNRNGLYPIWVSVTLDGKRTEISTGRQIHPTHWDQSAERATALCPDQVPLKEYLDLTSSELKRHYTILLSSRPSAVAEDVKKRFLFITFTRLLFSASTIGNLIFCDSVSV</sequence>
<dbReference type="Pfam" id="PF17293">
    <property type="entry name" value="Arm-DNA-bind_5"/>
    <property type="match status" value="1"/>
</dbReference>
<dbReference type="Proteomes" id="UP000184212">
    <property type="component" value="Unassembled WGS sequence"/>
</dbReference>
<dbReference type="EMBL" id="FQWQ01000002">
    <property type="protein sequence ID" value="SHH22624.1"/>
    <property type="molecule type" value="Genomic_DNA"/>
</dbReference>
<dbReference type="AlphaFoldDB" id="A0A1M5R8E1"/>
<dbReference type="OrthoDB" id="1094492at2"/>
<keyword evidence="3" id="KW-1185">Reference proteome</keyword>
<dbReference type="InterPro" id="IPR035386">
    <property type="entry name" value="Arm-DNA-bind_5"/>
</dbReference>
<evidence type="ECO:0000313" key="2">
    <source>
        <dbReference type="EMBL" id="SHH22624.1"/>
    </source>
</evidence>
<accession>A0A1M5R8E1</accession>
<gene>
    <name evidence="2" type="ORF">SAMN04488109_3253</name>
</gene>
<organism evidence="2 3">
    <name type="scientific">Chryseolinea serpens</name>
    <dbReference type="NCBI Taxonomy" id="947013"/>
    <lineage>
        <taxon>Bacteria</taxon>
        <taxon>Pseudomonadati</taxon>
        <taxon>Bacteroidota</taxon>
        <taxon>Cytophagia</taxon>
        <taxon>Cytophagales</taxon>
        <taxon>Fulvivirgaceae</taxon>
        <taxon>Chryseolinea</taxon>
    </lineage>
</organism>
<dbReference type="RefSeq" id="WP_073135992.1">
    <property type="nucleotide sequence ID" value="NZ_FQWQ01000002.1"/>
</dbReference>
<proteinExistence type="predicted"/>
<dbReference type="STRING" id="947013.SAMN04488109_3253"/>
<evidence type="ECO:0000313" key="3">
    <source>
        <dbReference type="Proteomes" id="UP000184212"/>
    </source>
</evidence>
<reference evidence="2 3" key="1">
    <citation type="submission" date="2016-11" db="EMBL/GenBank/DDBJ databases">
        <authorList>
            <person name="Jaros S."/>
            <person name="Januszkiewicz K."/>
            <person name="Wedrychowicz H."/>
        </authorList>
    </citation>
    <scope>NUCLEOTIDE SEQUENCE [LARGE SCALE GENOMIC DNA]</scope>
    <source>
        <strain evidence="2 3">DSM 24574</strain>
    </source>
</reference>
<protein>
    <recommendedName>
        <fullName evidence="1">Arm DNA-binding domain-containing protein</fullName>
    </recommendedName>
</protein>
<evidence type="ECO:0000259" key="1">
    <source>
        <dbReference type="Pfam" id="PF17293"/>
    </source>
</evidence>